<evidence type="ECO:0000313" key="4">
    <source>
        <dbReference type="EMBL" id="MBK1854911.1"/>
    </source>
</evidence>
<dbReference type="EMBL" id="JAENIG010000004">
    <property type="protein sequence ID" value="MBK1854911.1"/>
    <property type="molecule type" value="Genomic_DNA"/>
</dbReference>
<dbReference type="InterPro" id="IPR000873">
    <property type="entry name" value="AMP-dep_synth/lig_dom"/>
</dbReference>
<keyword evidence="4" id="KW-0436">Ligase</keyword>
<feature type="domain" description="AMP-dependent synthetase/ligase" evidence="2">
    <location>
        <begin position="10"/>
        <end position="341"/>
    </location>
</feature>
<organism evidence="4 5">
    <name type="scientific">Oceaniferula flava</name>
    <dbReference type="NCBI Taxonomy" id="2800421"/>
    <lineage>
        <taxon>Bacteria</taxon>
        <taxon>Pseudomonadati</taxon>
        <taxon>Verrucomicrobiota</taxon>
        <taxon>Verrucomicrobiia</taxon>
        <taxon>Verrucomicrobiales</taxon>
        <taxon>Verrucomicrobiaceae</taxon>
        <taxon>Oceaniferula</taxon>
    </lineage>
</organism>
<sequence>MNIVEEIKKRQHGSLIAIRDGDRQISYEALFASVAEVSEQLRAQPAWPNQLLPRIGVKFPNGLGYIVVALAVLETGSCFVPIPDELTEAEQQQLITATALHAVISEDHSGQIDLAFDLGQARLAACPASQPTFPEHAFNAIGPAFIRFSSGTTAASKGVVLSHRSLLERIAAANEGLKIQAGETVLWTLPMAHHFAVSIVLYLYYGATTVLETSHQPEQIYQAAKESGSQLLYGSPFHFAQLAQCRCAEPLPQLRLAMSTASALSEGVAQAFEQRFQLPLTQALGIIEVGLPVMNLRHASDRPTALGQVLPAYRWRSHAHGNDPNIGELQLQGPGMFDAYLSPWQTRQELCPDGWFSTGDLVELLEPDTLIMRGRSKSVINIGGMKVFPEEIEAVLNEHSGIARSRVFAGEHPALGAFPCAEWIAAADHDAPTAAELRAHCAARLAAYKLPVQFKQVTTIDLTASGKVKRH</sequence>
<dbReference type="SUPFAM" id="SSF56801">
    <property type="entry name" value="Acetyl-CoA synthetase-like"/>
    <property type="match status" value="1"/>
</dbReference>
<comment type="similarity">
    <text evidence="1">Belongs to the ATP-dependent AMP-binding enzyme family.</text>
</comment>
<dbReference type="Pfam" id="PF13193">
    <property type="entry name" value="AMP-binding_C"/>
    <property type="match status" value="1"/>
</dbReference>
<accession>A0AAE2SB45</accession>
<evidence type="ECO:0000259" key="2">
    <source>
        <dbReference type="Pfam" id="PF00501"/>
    </source>
</evidence>
<proteinExistence type="inferred from homology"/>
<dbReference type="GO" id="GO:0031956">
    <property type="term" value="F:medium-chain fatty acid-CoA ligase activity"/>
    <property type="evidence" value="ECO:0007669"/>
    <property type="project" value="TreeGrafter"/>
</dbReference>
<dbReference type="Gene3D" id="3.40.50.12780">
    <property type="entry name" value="N-terminal domain of ligase-like"/>
    <property type="match status" value="1"/>
</dbReference>
<dbReference type="RefSeq" id="WP_309489522.1">
    <property type="nucleotide sequence ID" value="NZ_JAENIG010000004.1"/>
</dbReference>
<dbReference type="Gene3D" id="3.30.300.30">
    <property type="match status" value="1"/>
</dbReference>
<dbReference type="GO" id="GO:0006631">
    <property type="term" value="P:fatty acid metabolic process"/>
    <property type="evidence" value="ECO:0007669"/>
    <property type="project" value="TreeGrafter"/>
</dbReference>
<protein>
    <submittedName>
        <fullName evidence="4">Long-chain fatty acid--CoA ligase</fullName>
    </submittedName>
</protein>
<reference evidence="4" key="1">
    <citation type="submission" date="2021-01" db="EMBL/GenBank/DDBJ databases">
        <title>Modified the classification status of verrucomicrobia.</title>
        <authorList>
            <person name="Feng X."/>
        </authorList>
    </citation>
    <scope>NUCLEOTIDE SEQUENCE</scope>
    <source>
        <strain evidence="4">5K15</strain>
    </source>
</reference>
<keyword evidence="5" id="KW-1185">Reference proteome</keyword>
<evidence type="ECO:0000259" key="3">
    <source>
        <dbReference type="Pfam" id="PF13193"/>
    </source>
</evidence>
<dbReference type="InterPro" id="IPR045851">
    <property type="entry name" value="AMP-bd_C_sf"/>
</dbReference>
<comment type="caution">
    <text evidence="4">The sequence shown here is derived from an EMBL/GenBank/DDBJ whole genome shotgun (WGS) entry which is preliminary data.</text>
</comment>
<dbReference type="AlphaFoldDB" id="A0AAE2SB45"/>
<feature type="domain" description="AMP-binding enzyme C-terminal" evidence="3">
    <location>
        <begin position="391"/>
        <end position="467"/>
    </location>
</feature>
<evidence type="ECO:0000313" key="5">
    <source>
        <dbReference type="Proteomes" id="UP000634206"/>
    </source>
</evidence>
<dbReference type="CDD" id="cd04433">
    <property type="entry name" value="AFD_class_I"/>
    <property type="match status" value="1"/>
</dbReference>
<name>A0AAE2SB45_9BACT</name>
<dbReference type="InterPro" id="IPR042099">
    <property type="entry name" value="ANL_N_sf"/>
</dbReference>
<evidence type="ECO:0000256" key="1">
    <source>
        <dbReference type="ARBA" id="ARBA00006432"/>
    </source>
</evidence>
<dbReference type="Proteomes" id="UP000634206">
    <property type="component" value="Unassembled WGS sequence"/>
</dbReference>
<dbReference type="PANTHER" id="PTHR43201:SF8">
    <property type="entry name" value="ACYL-COA SYNTHETASE FAMILY MEMBER 3"/>
    <property type="match status" value="1"/>
</dbReference>
<dbReference type="InterPro" id="IPR025110">
    <property type="entry name" value="AMP-bd_C"/>
</dbReference>
<gene>
    <name evidence="4" type="ORF">JIN83_08060</name>
</gene>
<dbReference type="PANTHER" id="PTHR43201">
    <property type="entry name" value="ACYL-COA SYNTHETASE"/>
    <property type="match status" value="1"/>
</dbReference>
<dbReference type="Pfam" id="PF00501">
    <property type="entry name" value="AMP-binding"/>
    <property type="match status" value="1"/>
</dbReference>